<proteinExistence type="predicted"/>
<dbReference type="Proteomes" id="UP000054196">
    <property type="component" value="Unassembled WGS sequence"/>
</dbReference>
<keyword evidence="2" id="KW-1185">Reference proteome</keyword>
<name>R7S5G4_PUNST</name>
<protein>
    <submittedName>
        <fullName evidence="1">Uncharacterized protein</fullName>
    </submittedName>
</protein>
<evidence type="ECO:0000313" key="2">
    <source>
        <dbReference type="Proteomes" id="UP000054196"/>
    </source>
</evidence>
<gene>
    <name evidence="1" type="ORF">PUNSTDRAFT_55372</name>
</gene>
<sequence length="142" mass="15598">MPMAFGIRAPQRYPVCTCNQTISTQTKILPAIAGADPRSRPERPCAQEAIRGFGHLHPAGFLAPYIEGVSRDATWRSRVSTRKSNVPLTFYSAGVPTEIGLGFTDAPIVEFEDELQSATTLQDIIVPDSFMSDPRESMNCRP</sequence>
<dbReference type="EMBL" id="JH687553">
    <property type="protein sequence ID" value="EIN04646.1"/>
    <property type="molecule type" value="Genomic_DNA"/>
</dbReference>
<dbReference type="KEGG" id="psq:PUNSTDRAFT_55372"/>
<dbReference type="RefSeq" id="XP_007388039.1">
    <property type="nucleotide sequence ID" value="XM_007387977.1"/>
</dbReference>
<accession>R7S5G4</accession>
<organism evidence="1 2">
    <name type="scientific">Punctularia strigosozonata (strain HHB-11173)</name>
    <name type="common">White-rot fungus</name>
    <dbReference type="NCBI Taxonomy" id="741275"/>
    <lineage>
        <taxon>Eukaryota</taxon>
        <taxon>Fungi</taxon>
        <taxon>Dikarya</taxon>
        <taxon>Basidiomycota</taxon>
        <taxon>Agaricomycotina</taxon>
        <taxon>Agaricomycetes</taxon>
        <taxon>Corticiales</taxon>
        <taxon>Punctulariaceae</taxon>
        <taxon>Punctularia</taxon>
    </lineage>
</organism>
<dbReference type="GeneID" id="18883973"/>
<dbReference type="AlphaFoldDB" id="R7S5G4"/>
<dbReference type="HOGENOM" id="CLU_1816765_0_0_1"/>
<evidence type="ECO:0000313" key="1">
    <source>
        <dbReference type="EMBL" id="EIN04646.1"/>
    </source>
</evidence>
<reference evidence="2" key="1">
    <citation type="journal article" date="2012" name="Science">
        <title>The Paleozoic origin of enzymatic lignin decomposition reconstructed from 31 fungal genomes.</title>
        <authorList>
            <person name="Floudas D."/>
            <person name="Binder M."/>
            <person name="Riley R."/>
            <person name="Barry K."/>
            <person name="Blanchette R.A."/>
            <person name="Henrissat B."/>
            <person name="Martinez A.T."/>
            <person name="Otillar R."/>
            <person name="Spatafora J.W."/>
            <person name="Yadav J.S."/>
            <person name="Aerts A."/>
            <person name="Benoit I."/>
            <person name="Boyd A."/>
            <person name="Carlson A."/>
            <person name="Copeland A."/>
            <person name="Coutinho P.M."/>
            <person name="de Vries R.P."/>
            <person name="Ferreira P."/>
            <person name="Findley K."/>
            <person name="Foster B."/>
            <person name="Gaskell J."/>
            <person name="Glotzer D."/>
            <person name="Gorecki P."/>
            <person name="Heitman J."/>
            <person name="Hesse C."/>
            <person name="Hori C."/>
            <person name="Igarashi K."/>
            <person name="Jurgens J.A."/>
            <person name="Kallen N."/>
            <person name="Kersten P."/>
            <person name="Kohler A."/>
            <person name="Kuees U."/>
            <person name="Kumar T.K.A."/>
            <person name="Kuo A."/>
            <person name="LaButti K."/>
            <person name="Larrondo L.F."/>
            <person name="Lindquist E."/>
            <person name="Ling A."/>
            <person name="Lombard V."/>
            <person name="Lucas S."/>
            <person name="Lundell T."/>
            <person name="Martin R."/>
            <person name="McLaughlin D.J."/>
            <person name="Morgenstern I."/>
            <person name="Morin E."/>
            <person name="Murat C."/>
            <person name="Nagy L.G."/>
            <person name="Nolan M."/>
            <person name="Ohm R.A."/>
            <person name="Patyshakuliyeva A."/>
            <person name="Rokas A."/>
            <person name="Ruiz-Duenas F.J."/>
            <person name="Sabat G."/>
            <person name="Salamov A."/>
            <person name="Samejima M."/>
            <person name="Schmutz J."/>
            <person name="Slot J.C."/>
            <person name="St John F."/>
            <person name="Stenlid J."/>
            <person name="Sun H."/>
            <person name="Sun S."/>
            <person name="Syed K."/>
            <person name="Tsang A."/>
            <person name="Wiebenga A."/>
            <person name="Young D."/>
            <person name="Pisabarro A."/>
            <person name="Eastwood D.C."/>
            <person name="Martin F."/>
            <person name="Cullen D."/>
            <person name="Grigoriev I.V."/>
            <person name="Hibbett D.S."/>
        </authorList>
    </citation>
    <scope>NUCLEOTIDE SEQUENCE [LARGE SCALE GENOMIC DNA]</scope>
    <source>
        <strain evidence="2">HHB-11173 SS5</strain>
    </source>
</reference>